<feature type="coiled-coil region" evidence="1">
    <location>
        <begin position="234"/>
        <end position="268"/>
    </location>
</feature>
<accession>A2DMW8</accession>
<feature type="coiled-coil region" evidence="1">
    <location>
        <begin position="92"/>
        <end position="145"/>
    </location>
</feature>
<dbReference type="EMBL" id="DS113220">
    <property type="protein sequence ID" value="EAY18339.1"/>
    <property type="molecule type" value="Genomic_DNA"/>
</dbReference>
<evidence type="ECO:0000256" key="2">
    <source>
        <dbReference type="SAM" id="MobiDB-lite"/>
    </source>
</evidence>
<dbReference type="VEuPathDB" id="TrichDB:TVAGG3_0058620"/>
<evidence type="ECO:0000313" key="3">
    <source>
        <dbReference type="EMBL" id="EAY18339.1"/>
    </source>
</evidence>
<dbReference type="RefSeq" id="XP_001579325.1">
    <property type="nucleotide sequence ID" value="XM_001579275.1"/>
</dbReference>
<name>A2DMW8_TRIV3</name>
<evidence type="ECO:0000256" key="1">
    <source>
        <dbReference type="SAM" id="Coils"/>
    </source>
</evidence>
<proteinExistence type="predicted"/>
<reference evidence="3" key="1">
    <citation type="submission" date="2006-10" db="EMBL/GenBank/DDBJ databases">
        <authorList>
            <person name="Amadeo P."/>
            <person name="Zhao Q."/>
            <person name="Wortman J."/>
            <person name="Fraser-Liggett C."/>
            <person name="Carlton J."/>
        </authorList>
    </citation>
    <scope>NUCLEOTIDE SEQUENCE</scope>
    <source>
        <strain evidence="3">G3</strain>
    </source>
</reference>
<dbReference type="VEuPathDB" id="TrichDB:TVAG_254510"/>
<reference evidence="3" key="2">
    <citation type="journal article" date="2007" name="Science">
        <title>Draft genome sequence of the sexually transmitted pathogen Trichomonas vaginalis.</title>
        <authorList>
            <person name="Carlton J.M."/>
            <person name="Hirt R.P."/>
            <person name="Silva J.C."/>
            <person name="Delcher A.L."/>
            <person name="Schatz M."/>
            <person name="Zhao Q."/>
            <person name="Wortman J.R."/>
            <person name="Bidwell S.L."/>
            <person name="Alsmark U.C.M."/>
            <person name="Besteiro S."/>
            <person name="Sicheritz-Ponten T."/>
            <person name="Noel C.J."/>
            <person name="Dacks J.B."/>
            <person name="Foster P.G."/>
            <person name="Simillion C."/>
            <person name="Van de Peer Y."/>
            <person name="Miranda-Saavedra D."/>
            <person name="Barton G.J."/>
            <person name="Westrop G.D."/>
            <person name="Mueller S."/>
            <person name="Dessi D."/>
            <person name="Fiori P.L."/>
            <person name="Ren Q."/>
            <person name="Paulsen I."/>
            <person name="Zhang H."/>
            <person name="Bastida-Corcuera F.D."/>
            <person name="Simoes-Barbosa A."/>
            <person name="Brown M.T."/>
            <person name="Hayes R.D."/>
            <person name="Mukherjee M."/>
            <person name="Okumura C.Y."/>
            <person name="Schneider R."/>
            <person name="Smith A.J."/>
            <person name="Vanacova S."/>
            <person name="Villalvazo M."/>
            <person name="Haas B.J."/>
            <person name="Pertea M."/>
            <person name="Feldblyum T.V."/>
            <person name="Utterback T.R."/>
            <person name="Shu C.L."/>
            <person name="Osoegawa K."/>
            <person name="de Jong P.J."/>
            <person name="Hrdy I."/>
            <person name="Horvathova L."/>
            <person name="Zubacova Z."/>
            <person name="Dolezal P."/>
            <person name="Malik S.B."/>
            <person name="Logsdon J.M. Jr."/>
            <person name="Henze K."/>
            <person name="Gupta A."/>
            <person name="Wang C.C."/>
            <person name="Dunne R.L."/>
            <person name="Upcroft J.A."/>
            <person name="Upcroft P."/>
            <person name="White O."/>
            <person name="Salzberg S.L."/>
            <person name="Tang P."/>
            <person name="Chiu C.-H."/>
            <person name="Lee Y.-S."/>
            <person name="Embley T.M."/>
            <person name="Coombs G.H."/>
            <person name="Mottram J.C."/>
            <person name="Tachezy J."/>
            <person name="Fraser-Liggett C.M."/>
            <person name="Johnson P.J."/>
        </authorList>
    </citation>
    <scope>NUCLEOTIDE SEQUENCE [LARGE SCALE GENOMIC DNA]</scope>
    <source>
        <strain evidence="3">G3</strain>
    </source>
</reference>
<dbReference type="SMR" id="A2DMW8"/>
<feature type="compositionally biased region" description="Low complexity" evidence="2">
    <location>
        <begin position="1"/>
        <end position="23"/>
    </location>
</feature>
<keyword evidence="4" id="KW-1185">Reference proteome</keyword>
<dbReference type="AlphaFoldDB" id="A2DMW8"/>
<gene>
    <name evidence="3" type="ORF">TVAG_254510</name>
</gene>
<feature type="region of interest" description="Disordered" evidence="2">
    <location>
        <begin position="270"/>
        <end position="309"/>
    </location>
</feature>
<dbReference type="KEGG" id="tva:5463845"/>
<feature type="region of interest" description="Disordered" evidence="2">
    <location>
        <begin position="1"/>
        <end position="37"/>
    </location>
</feature>
<evidence type="ECO:0000313" key="4">
    <source>
        <dbReference type="Proteomes" id="UP000001542"/>
    </source>
</evidence>
<dbReference type="InParanoid" id="A2DMW8"/>
<keyword evidence="1" id="KW-0175">Coiled coil</keyword>
<sequence length="309" mass="35689">MESLPSVRSKTSSSSTRRTSLSSGHEKKKQPQVTQSDIHQLRLKTQYLDQQTKILRTQLNRVHDQINAKTKTINKTVGNSNQIASNSFKTKIEQLTRSIEAATDTKEKLEEQIEVVKNNDKGAVVVELQEELKMAYCELQRIHDEIAESQSNGSSNVKRLQTANSKVSDEYAKDLDYKINKLRLSNKDIKDKIIAYQKKIERNNIERELNQRNKEGKTLQYGKVEIEDNKRYRIEKFNLIASSLNDENAKFEEKVKLLNDVINQQREKIVNHLVQQSPRKETSRSQGTTKQEEEEANEEQNSGEPDINF</sequence>
<protein>
    <submittedName>
        <fullName evidence="3">Uncharacterized protein</fullName>
    </submittedName>
</protein>
<dbReference type="Proteomes" id="UP000001542">
    <property type="component" value="Unassembled WGS sequence"/>
</dbReference>
<organism evidence="3 4">
    <name type="scientific">Trichomonas vaginalis (strain ATCC PRA-98 / G3)</name>
    <dbReference type="NCBI Taxonomy" id="412133"/>
    <lineage>
        <taxon>Eukaryota</taxon>
        <taxon>Metamonada</taxon>
        <taxon>Parabasalia</taxon>
        <taxon>Trichomonadida</taxon>
        <taxon>Trichomonadidae</taxon>
        <taxon>Trichomonas</taxon>
    </lineage>
</organism>